<dbReference type="PANTHER" id="PTHR34822:SF1">
    <property type="entry name" value="GRPB FAMILY PROTEIN"/>
    <property type="match status" value="1"/>
</dbReference>
<dbReference type="InterPro" id="IPR007344">
    <property type="entry name" value="GrpB/CoaE"/>
</dbReference>
<dbReference type="Pfam" id="PF04229">
    <property type="entry name" value="GrpB"/>
    <property type="match status" value="1"/>
</dbReference>
<dbReference type="InterPro" id="IPR043519">
    <property type="entry name" value="NT_sf"/>
</dbReference>
<sequence>MKDPVIIEPYSDNWPSLFNELRAQIVTKIGSEVLRIDHIGSTAVVGLAAKPIIDIQISVRDLGNIETIISGLASLGYRYHSNNDDLTKRYFREAPGTRRTHIHVRQAGSWSEQFNLLFRDYLRTHEDDRDQYARTKYELAKRYRDQREKYVDAKTEIVWDIIKKANTWSQKIGWTPSKTDL</sequence>
<reference evidence="1 2" key="1">
    <citation type="submission" date="2021-03" db="EMBL/GenBank/DDBJ databases">
        <title>Antimicrobial resistance genes in bacteria isolated from Japanese honey, and their potential for conferring macrolide and lincosamide resistance in the American foulbrood pathogen Paenibacillus larvae.</title>
        <authorList>
            <person name="Okamoto M."/>
            <person name="Kumagai M."/>
            <person name="Kanamori H."/>
            <person name="Takamatsu D."/>
        </authorList>
    </citation>
    <scope>NUCLEOTIDE SEQUENCE [LARGE SCALE GENOMIC DNA]</scope>
    <source>
        <strain evidence="1 2">J34TS1</strain>
    </source>
</reference>
<organism evidence="1 2">
    <name type="scientific">Paenibacillus azoreducens</name>
    <dbReference type="NCBI Taxonomy" id="116718"/>
    <lineage>
        <taxon>Bacteria</taxon>
        <taxon>Bacillati</taxon>
        <taxon>Bacillota</taxon>
        <taxon>Bacilli</taxon>
        <taxon>Bacillales</taxon>
        <taxon>Paenibacillaceae</taxon>
        <taxon>Paenibacillus</taxon>
    </lineage>
</organism>
<dbReference type="Gene3D" id="3.30.460.10">
    <property type="entry name" value="Beta Polymerase, domain 2"/>
    <property type="match status" value="1"/>
</dbReference>
<evidence type="ECO:0000313" key="2">
    <source>
        <dbReference type="Proteomes" id="UP000682811"/>
    </source>
</evidence>
<dbReference type="Proteomes" id="UP000682811">
    <property type="component" value="Unassembled WGS sequence"/>
</dbReference>
<gene>
    <name evidence="1" type="primary">yqkA</name>
    <name evidence="1" type="ORF">J34TS1_16200</name>
</gene>
<dbReference type="AlphaFoldDB" id="A0A920CQ12"/>
<name>A0A920CQ12_9BACL</name>
<evidence type="ECO:0000313" key="1">
    <source>
        <dbReference type="EMBL" id="GIO46855.1"/>
    </source>
</evidence>
<keyword evidence="2" id="KW-1185">Reference proteome</keyword>
<dbReference type="SUPFAM" id="SSF81301">
    <property type="entry name" value="Nucleotidyltransferase"/>
    <property type="match status" value="1"/>
</dbReference>
<proteinExistence type="predicted"/>
<accession>A0A920CQ12</accession>
<dbReference type="EMBL" id="BORT01000005">
    <property type="protein sequence ID" value="GIO46855.1"/>
    <property type="molecule type" value="Genomic_DNA"/>
</dbReference>
<dbReference type="RefSeq" id="WP_194232914.1">
    <property type="nucleotide sequence ID" value="NZ_AP025343.1"/>
</dbReference>
<dbReference type="PANTHER" id="PTHR34822">
    <property type="entry name" value="GRPB DOMAIN PROTEIN (AFU_ORTHOLOGUE AFUA_1G01530)"/>
    <property type="match status" value="1"/>
</dbReference>
<comment type="caution">
    <text evidence="1">The sequence shown here is derived from an EMBL/GenBank/DDBJ whole genome shotgun (WGS) entry which is preliminary data.</text>
</comment>
<evidence type="ECO:0008006" key="3">
    <source>
        <dbReference type="Google" id="ProtNLM"/>
    </source>
</evidence>
<protein>
    <recommendedName>
        <fullName evidence="3">GrpB family protein</fullName>
    </recommendedName>
</protein>